<evidence type="ECO:0000313" key="2">
    <source>
        <dbReference type="EMBL" id="KAE8384985.1"/>
    </source>
</evidence>
<organism evidence="2">
    <name type="scientific">Petromyces alliaceus</name>
    <name type="common">Aspergillus alliaceus</name>
    <dbReference type="NCBI Taxonomy" id="209559"/>
    <lineage>
        <taxon>Eukaryota</taxon>
        <taxon>Fungi</taxon>
        <taxon>Dikarya</taxon>
        <taxon>Ascomycota</taxon>
        <taxon>Pezizomycotina</taxon>
        <taxon>Eurotiomycetes</taxon>
        <taxon>Eurotiomycetidae</taxon>
        <taxon>Eurotiales</taxon>
        <taxon>Aspergillaceae</taxon>
        <taxon>Aspergillus</taxon>
        <taxon>Aspergillus subgen. Circumdati</taxon>
    </lineage>
</organism>
<evidence type="ECO:0000256" key="1">
    <source>
        <dbReference type="SAM" id="MobiDB-lite"/>
    </source>
</evidence>
<dbReference type="AlphaFoldDB" id="A0A5N7BT21"/>
<dbReference type="OrthoDB" id="4226558at2759"/>
<proteinExistence type="predicted"/>
<feature type="compositionally biased region" description="Polar residues" evidence="1">
    <location>
        <begin position="108"/>
        <end position="117"/>
    </location>
</feature>
<reference evidence="2" key="1">
    <citation type="submission" date="2019-04" db="EMBL/GenBank/DDBJ databases">
        <title>Friends and foes A comparative genomics studyof 23 Aspergillus species from section Flavi.</title>
        <authorList>
            <consortium name="DOE Joint Genome Institute"/>
            <person name="Kjaerbolling I."/>
            <person name="Vesth T."/>
            <person name="Frisvad J.C."/>
            <person name="Nybo J.L."/>
            <person name="Theobald S."/>
            <person name="Kildgaard S."/>
            <person name="Isbrandt T."/>
            <person name="Kuo A."/>
            <person name="Sato A."/>
            <person name="Lyhne E.K."/>
            <person name="Kogle M.E."/>
            <person name="Wiebenga A."/>
            <person name="Kun R.S."/>
            <person name="Lubbers R.J."/>
            <person name="Makela M.R."/>
            <person name="Barry K."/>
            <person name="Chovatia M."/>
            <person name="Clum A."/>
            <person name="Daum C."/>
            <person name="Haridas S."/>
            <person name="He G."/>
            <person name="LaButti K."/>
            <person name="Lipzen A."/>
            <person name="Mondo S."/>
            <person name="Riley R."/>
            <person name="Salamov A."/>
            <person name="Simmons B.A."/>
            <person name="Magnuson J.K."/>
            <person name="Henrissat B."/>
            <person name="Mortensen U.H."/>
            <person name="Larsen T.O."/>
            <person name="Devries R.P."/>
            <person name="Grigoriev I.V."/>
            <person name="Machida M."/>
            <person name="Baker S.E."/>
            <person name="Andersen M.R."/>
        </authorList>
    </citation>
    <scope>NUCLEOTIDE SEQUENCE [LARGE SCALE GENOMIC DNA]</scope>
    <source>
        <strain evidence="2">IBT 14317</strain>
    </source>
</reference>
<accession>A0A5N7BT21</accession>
<dbReference type="Proteomes" id="UP000326877">
    <property type="component" value="Unassembled WGS sequence"/>
</dbReference>
<feature type="region of interest" description="Disordered" evidence="1">
    <location>
        <begin position="90"/>
        <end position="118"/>
    </location>
</feature>
<dbReference type="EMBL" id="ML735349">
    <property type="protein sequence ID" value="KAE8384985.1"/>
    <property type="molecule type" value="Genomic_DNA"/>
</dbReference>
<sequence>MPPKWPAPPVTTTHISEAVFLVREHCRRVGAFAQENPKCRATAQYLDEVMGVVDNLLGRIQHKNMTTNRHDAQATRAHIQHIHELLKQTQPPAGASEGPIQPPAAPLQSMNSKTPTGFGSAAIDKTELKGTQVRAAQIHPSGDIDLYADSPEDCDRLIRHRKAWTRHLPHHKRIQVVSNQFTILVHGVPRDWFSKQSLENGEAGGPSSKTMPQRFRTRVSYTWIGRGARPWERSRKGP</sequence>
<protein>
    <submittedName>
        <fullName evidence="2">Uncharacterized protein</fullName>
    </submittedName>
</protein>
<gene>
    <name evidence="2" type="ORF">BDV23DRAFT_188715</name>
</gene>
<name>A0A5N7BT21_PETAA</name>